<gene>
    <name evidence="1" type="ORF">I6I53_04660</name>
    <name evidence="3" type="ORF">LSO58_16490</name>
    <name evidence="2" type="ORF">LSO60_16130</name>
</gene>
<evidence type="ECO:0000313" key="4">
    <source>
        <dbReference type="Proteomes" id="UP000595320"/>
    </source>
</evidence>
<dbReference type="Proteomes" id="UP001164081">
    <property type="component" value="Chromosome"/>
</dbReference>
<protein>
    <recommendedName>
        <fullName evidence="5">Spore coat protein U domain-containing protein</fullName>
    </recommendedName>
</protein>
<dbReference type="EMBL" id="CP089044">
    <property type="protein sequence ID" value="UYF75349.1"/>
    <property type="molecule type" value="Genomic_DNA"/>
</dbReference>
<dbReference type="STRING" id="108980.GCA_000934145_00066"/>
<dbReference type="Proteomes" id="UP000595320">
    <property type="component" value="Chromosome"/>
</dbReference>
<dbReference type="EMBL" id="CP089051">
    <property type="protein sequence ID" value="UYF71715.1"/>
    <property type="molecule type" value="Genomic_DNA"/>
</dbReference>
<organism evidence="1 4">
    <name type="scientific">Acinetobacter ursingii</name>
    <dbReference type="NCBI Taxonomy" id="108980"/>
    <lineage>
        <taxon>Bacteria</taxon>
        <taxon>Pseudomonadati</taxon>
        <taxon>Pseudomonadota</taxon>
        <taxon>Gammaproteobacteria</taxon>
        <taxon>Moraxellales</taxon>
        <taxon>Moraxellaceae</taxon>
        <taxon>Acinetobacter</taxon>
    </lineage>
</organism>
<dbReference type="Proteomes" id="UP001164064">
    <property type="component" value="Chromosome"/>
</dbReference>
<dbReference type="GeneID" id="66210703"/>
<sequence length="135" mass="15084">MKILLGIIAYCALGTLYAGQCSMGQITEPRMRLGSYYQSQAATSFHVNCDSAYTIRFNSMNLRSTDGSSFVTNGPYKLRTRLTVAGPVDNLWNVPLTANTHKDNKYIISVRLEDRPSIQVPAGTYRDMVYVNLSF</sequence>
<evidence type="ECO:0000313" key="1">
    <source>
        <dbReference type="EMBL" id="QQT87065.1"/>
    </source>
</evidence>
<reference evidence="2" key="2">
    <citation type="journal article" date="2022" name="J Glob Antimicrob Resist">
        <title>Comparative analysis of IMP-4- and OXA-58-containing plasmids of three carbapenemase-producing Acinetobacter ursingii strains in the Netherlands.</title>
        <authorList>
            <person name="Hendrickx A.P.A."/>
            <person name="Schade R.P."/>
            <person name="Landman F."/>
            <person name="Bosch T."/>
            <person name="Schouls L.M."/>
            <person name="van Dijk K."/>
        </authorList>
    </citation>
    <scope>NUCLEOTIDE SEQUENCE</scope>
    <source>
        <strain evidence="2">RIVM_C010559</strain>
        <strain evidence="3">RIVM_C010761</strain>
    </source>
</reference>
<evidence type="ECO:0008006" key="5">
    <source>
        <dbReference type="Google" id="ProtNLM"/>
    </source>
</evidence>
<evidence type="ECO:0000313" key="3">
    <source>
        <dbReference type="EMBL" id="UYF75349.1"/>
    </source>
</evidence>
<accession>A0A2N6V814</accession>
<dbReference type="RefSeq" id="WP_004986228.1">
    <property type="nucleotide sequence ID" value="NZ_AP018824.1"/>
</dbReference>
<dbReference type="AlphaFoldDB" id="A0A2N6V814"/>
<name>A0A2N6V814_9GAMM</name>
<evidence type="ECO:0000313" key="2">
    <source>
        <dbReference type="EMBL" id="UYF71715.1"/>
    </source>
</evidence>
<dbReference type="EMBL" id="CP068176">
    <property type="protein sequence ID" value="QQT87065.1"/>
    <property type="molecule type" value="Genomic_DNA"/>
</dbReference>
<reference evidence="1 4" key="1">
    <citation type="submission" date="2021-01" db="EMBL/GenBank/DDBJ databases">
        <title>FDA dAtabase for Regulatory Grade micrObial Sequences (FDA-ARGOS): Supporting development and validation of Infectious Disease Dx tests.</title>
        <authorList>
            <person name="Sproer C."/>
            <person name="Gronow S."/>
            <person name="Severitt S."/>
            <person name="Schroder I."/>
            <person name="Tallon L."/>
            <person name="Sadzewicz L."/>
            <person name="Zhao X."/>
            <person name="Boylan J."/>
            <person name="Ott S."/>
            <person name="Bowen H."/>
            <person name="Vavikolanu K."/>
            <person name="Mehta A."/>
            <person name="Aluvathingal J."/>
            <person name="Nadendla S."/>
            <person name="Lowell S."/>
            <person name="Myers T."/>
            <person name="Yan Y."/>
            <person name="Sichtig H."/>
        </authorList>
    </citation>
    <scope>NUCLEOTIDE SEQUENCE [LARGE SCALE GENOMIC DNA]</scope>
    <source>
        <strain evidence="1 4">FDAARGOS_1096</strain>
    </source>
</reference>
<proteinExistence type="predicted"/>